<dbReference type="Proteomes" id="UP000314294">
    <property type="component" value="Unassembled WGS sequence"/>
</dbReference>
<dbReference type="EMBL" id="SRLO01000151">
    <property type="protein sequence ID" value="TNN71354.1"/>
    <property type="molecule type" value="Genomic_DNA"/>
</dbReference>
<dbReference type="AlphaFoldDB" id="A0A4Z2I233"/>
<keyword evidence="3" id="KW-1185">Reference proteome</keyword>
<evidence type="ECO:0000313" key="3">
    <source>
        <dbReference type="Proteomes" id="UP000314294"/>
    </source>
</evidence>
<name>A0A4Z2I233_9TELE</name>
<accession>A0A4Z2I233</accession>
<sequence length="329" mass="36948">MAVWTQRLSLGFYRQAGYTWWDTADRAGPGWTGRLGGEVTSHKLVVLLVGLHGQSGLALETGGQVRYLQRGETRWQRLQGVEVAVRVQALGRPASSGGRHVNLIFRGKAHCHVVTLEVLSWSLRNGLEVEEHRPLRRLIGVNCRAAELLEKGLRPPAKDCSWLCESRSGRDTARVRPTEDSRPGLLAELHRARTSSCQRTDSFTAKRIYDSCIGYHGHGAGGPLTSSSVLWALEHTEMPRQQSRRRCFSTAQPDRDAASRRPQPMRRQKGPPPLKASKIRPAPTGFMLFQRHRRDRLVRWIKPLQSSGTGRESTCEGKYKIPEELRSPS</sequence>
<evidence type="ECO:0000313" key="2">
    <source>
        <dbReference type="EMBL" id="TNN71354.1"/>
    </source>
</evidence>
<feature type="region of interest" description="Disordered" evidence="1">
    <location>
        <begin position="241"/>
        <end position="285"/>
    </location>
</feature>
<reference evidence="2 3" key="1">
    <citation type="submission" date="2019-03" db="EMBL/GenBank/DDBJ databases">
        <title>First draft genome of Liparis tanakae, snailfish: a comprehensive survey of snailfish specific genes.</title>
        <authorList>
            <person name="Kim W."/>
            <person name="Song I."/>
            <person name="Jeong J.-H."/>
            <person name="Kim D."/>
            <person name="Kim S."/>
            <person name="Ryu S."/>
            <person name="Song J.Y."/>
            <person name="Lee S.K."/>
        </authorList>
    </citation>
    <scope>NUCLEOTIDE SEQUENCE [LARGE SCALE GENOMIC DNA]</scope>
    <source>
        <tissue evidence="2">Muscle</tissue>
    </source>
</reference>
<feature type="compositionally biased region" description="Basic and acidic residues" evidence="1">
    <location>
        <begin position="313"/>
        <end position="329"/>
    </location>
</feature>
<gene>
    <name evidence="2" type="ORF">EYF80_018432</name>
</gene>
<protein>
    <submittedName>
        <fullName evidence="2">Uncharacterized protein</fullName>
    </submittedName>
</protein>
<proteinExistence type="predicted"/>
<evidence type="ECO:0000256" key="1">
    <source>
        <dbReference type="SAM" id="MobiDB-lite"/>
    </source>
</evidence>
<comment type="caution">
    <text evidence="2">The sequence shown here is derived from an EMBL/GenBank/DDBJ whole genome shotgun (WGS) entry which is preliminary data.</text>
</comment>
<organism evidence="2 3">
    <name type="scientific">Liparis tanakae</name>
    <name type="common">Tanaka's snailfish</name>
    <dbReference type="NCBI Taxonomy" id="230148"/>
    <lineage>
        <taxon>Eukaryota</taxon>
        <taxon>Metazoa</taxon>
        <taxon>Chordata</taxon>
        <taxon>Craniata</taxon>
        <taxon>Vertebrata</taxon>
        <taxon>Euteleostomi</taxon>
        <taxon>Actinopterygii</taxon>
        <taxon>Neopterygii</taxon>
        <taxon>Teleostei</taxon>
        <taxon>Neoteleostei</taxon>
        <taxon>Acanthomorphata</taxon>
        <taxon>Eupercaria</taxon>
        <taxon>Perciformes</taxon>
        <taxon>Cottioidei</taxon>
        <taxon>Cottales</taxon>
        <taxon>Liparidae</taxon>
        <taxon>Liparis</taxon>
    </lineage>
</organism>
<feature type="region of interest" description="Disordered" evidence="1">
    <location>
        <begin position="302"/>
        <end position="329"/>
    </location>
</feature>